<keyword evidence="7 9" id="KW-0234">DNA repair</keyword>
<dbReference type="SMART" id="SM00533">
    <property type="entry name" value="MUTSd"/>
    <property type="match status" value="1"/>
</dbReference>
<dbReference type="GO" id="GO:0005524">
    <property type="term" value="F:ATP binding"/>
    <property type="evidence" value="ECO:0007669"/>
    <property type="project" value="UniProtKB-UniRule"/>
</dbReference>
<comment type="function">
    <text evidence="8 9">This protein is involved in the repair of mismatches in DNA. It is possible that it carries out the mismatch recognition step. This protein has a weak ATPase activity.</text>
</comment>
<dbReference type="NCBIfam" id="NF003810">
    <property type="entry name" value="PRK05399.1"/>
    <property type="match status" value="1"/>
</dbReference>
<dbReference type="SUPFAM" id="SSF53150">
    <property type="entry name" value="DNA repair protein MutS, domain II"/>
    <property type="match status" value="1"/>
</dbReference>
<dbReference type="GO" id="GO:0003684">
    <property type="term" value="F:damaged DNA binding"/>
    <property type="evidence" value="ECO:0007669"/>
    <property type="project" value="UniProtKB-UniRule"/>
</dbReference>
<dbReference type="NCBIfam" id="TIGR01070">
    <property type="entry name" value="mutS1"/>
    <property type="match status" value="1"/>
</dbReference>
<gene>
    <name evidence="9" type="primary">mutS</name>
    <name evidence="12" type="ORF">CRP01_14285</name>
</gene>
<dbReference type="InterPro" id="IPR045076">
    <property type="entry name" value="MutS"/>
</dbReference>
<dbReference type="FunFam" id="3.40.1170.10:FF:000001">
    <property type="entry name" value="DNA mismatch repair protein MutS"/>
    <property type="match status" value="1"/>
</dbReference>
<dbReference type="EMBL" id="PDUD01000020">
    <property type="protein sequence ID" value="PHN05649.1"/>
    <property type="molecule type" value="Genomic_DNA"/>
</dbReference>
<dbReference type="Pfam" id="PF05188">
    <property type="entry name" value="MutS_II"/>
    <property type="match status" value="1"/>
</dbReference>
<dbReference type="InterPro" id="IPR027417">
    <property type="entry name" value="P-loop_NTPase"/>
</dbReference>
<dbReference type="InterPro" id="IPR007861">
    <property type="entry name" value="DNA_mismatch_repair_MutS_clamp"/>
</dbReference>
<dbReference type="PROSITE" id="PS00486">
    <property type="entry name" value="DNA_MISMATCH_REPAIR_2"/>
    <property type="match status" value="1"/>
</dbReference>
<dbReference type="PIRSF" id="PIRSF037677">
    <property type="entry name" value="DNA_mis_repair_Msh6"/>
    <property type="match status" value="1"/>
</dbReference>
<dbReference type="Pfam" id="PF00488">
    <property type="entry name" value="MutS_V"/>
    <property type="match status" value="1"/>
</dbReference>
<dbReference type="InterPro" id="IPR005748">
    <property type="entry name" value="DNA_mismatch_repair_MutS"/>
</dbReference>
<evidence type="ECO:0000259" key="11">
    <source>
        <dbReference type="PROSITE" id="PS00486"/>
    </source>
</evidence>
<evidence type="ECO:0000256" key="9">
    <source>
        <dbReference type="HAMAP-Rule" id="MF_00096"/>
    </source>
</evidence>
<dbReference type="InterPro" id="IPR016151">
    <property type="entry name" value="DNA_mismatch_repair_MutS_N"/>
</dbReference>
<dbReference type="InterPro" id="IPR007696">
    <property type="entry name" value="DNA_mismatch_repair_MutS_core"/>
</dbReference>
<dbReference type="SUPFAM" id="SSF48334">
    <property type="entry name" value="DNA repair protein MutS, domain III"/>
    <property type="match status" value="1"/>
</dbReference>
<name>A0A2D0NBU4_FLAN2</name>
<dbReference type="GO" id="GO:0006298">
    <property type="term" value="P:mismatch repair"/>
    <property type="evidence" value="ECO:0007669"/>
    <property type="project" value="UniProtKB-UniRule"/>
</dbReference>
<keyword evidence="3 9" id="KW-0547">Nucleotide-binding</keyword>
<dbReference type="PANTHER" id="PTHR11361:SF34">
    <property type="entry name" value="DNA MISMATCH REPAIR PROTEIN MSH1, MITOCHONDRIAL"/>
    <property type="match status" value="1"/>
</dbReference>
<evidence type="ECO:0000256" key="4">
    <source>
        <dbReference type="ARBA" id="ARBA00022763"/>
    </source>
</evidence>
<sequence length="886" mass="99599">MARKSGTKKAPKKVTPLMQQYFKVKNKYPDAILLFRVGDFYETFGEDAVKASQVLGIVLTSRNNGGSDIELAGFPHHSMDLYLPRLVKAGFRVAICEQLEKPSPQKKIVKRGVTEVVTPGIAMDDKLLDHKQNNYLAAVTFGRNDLYGLAFLDISTGEFLVCEGTREYADKLLQSFKPAEVLYSKDRKKAFEQQFGDKFYSFHLDEWIFTEDYAREKLLEQFAVTSLKGFGVEDLALAQIAAGSVLHYLATTENKNIKHISAIGRIQAGRYVWLDRFTIRNLELIYSPHDTGVPLINILDQTVTSMGARLLKKWVVLPLKNRAEVEARHDIVDYFLIHTDLDRELTDQLKQMGDLERLIAKVPMGKINPREVVQLKRALSVLVPIRESLGATGNDDLVKIAEGIKPCPDLKEKIAQAIIEDPPVNLSKGGVIADGYHEELDELRNIIQNSKDILLDIQQREVERTGINSLKIGFNNVFGYYLEVTNKYKNQVPPEWTRKQTLTNGERYITDELKKLEAKILGAEERSLELEEKLYEELVIFLLDYIRPVQHNAALMARIDCLLSFAKVARKNQYHRPTMDDSLAIDIQAGRHPVIEQMMPIGESYVPNDVFLDNEEQQILMITGPNMAGKSALLRQTALISLMAQMGSFVPAASARLGMVDKVFTRVGASDNISSGESTFMVEMNETASIMNNISDRSLILLDEIGRGTSTYDGISIAWSIAEFLHNNGECRPKTLFATHYHELNELANKFPRIRNFHIATREVGQKVIFLRKLTAGGSQHSFGIHVASMAGMPRSIVERAAHILAQLEQKSIENGLESPDGVKTQKVDTGQIAAADAYQLSIFETVDPTAGKLKEVIQELDLNRMTPIDCMMKLNELINILQEDN</sequence>
<protein>
    <recommendedName>
        <fullName evidence="2 9">DNA mismatch repair protein MutS</fullName>
    </recommendedName>
</protein>
<dbReference type="AlphaFoldDB" id="A0A2D0NBU4"/>
<dbReference type="Gene3D" id="3.30.420.110">
    <property type="entry name" value="MutS, connector domain"/>
    <property type="match status" value="1"/>
</dbReference>
<organism evidence="12 13">
    <name type="scientific">Flavilitoribacter nigricans (strain ATCC 23147 / DSM 23189 / NBRC 102662 / NCIMB 1420 / SS-2)</name>
    <name type="common">Lewinella nigricans</name>
    <dbReference type="NCBI Taxonomy" id="1122177"/>
    <lineage>
        <taxon>Bacteria</taxon>
        <taxon>Pseudomonadati</taxon>
        <taxon>Bacteroidota</taxon>
        <taxon>Saprospiria</taxon>
        <taxon>Saprospirales</taxon>
        <taxon>Lewinellaceae</taxon>
        <taxon>Flavilitoribacter</taxon>
    </lineage>
</organism>
<feature type="binding site" evidence="9">
    <location>
        <begin position="624"/>
        <end position="631"/>
    </location>
    <ligand>
        <name>ATP</name>
        <dbReference type="ChEBI" id="CHEBI:30616"/>
    </ligand>
</feature>
<dbReference type="SUPFAM" id="SSF52540">
    <property type="entry name" value="P-loop containing nucleoside triphosphate hydrolases"/>
    <property type="match status" value="1"/>
</dbReference>
<dbReference type="SMART" id="SM00534">
    <property type="entry name" value="MUTSac"/>
    <property type="match status" value="1"/>
</dbReference>
<evidence type="ECO:0000256" key="7">
    <source>
        <dbReference type="ARBA" id="ARBA00023204"/>
    </source>
</evidence>
<dbReference type="InterPro" id="IPR036678">
    <property type="entry name" value="MutS_con_dom_sf"/>
</dbReference>
<dbReference type="InterPro" id="IPR007695">
    <property type="entry name" value="DNA_mismatch_repair_MutS-lik_N"/>
</dbReference>
<accession>A0A2D0NBU4</accession>
<dbReference type="CDD" id="cd03284">
    <property type="entry name" value="ABC_MutS1"/>
    <property type="match status" value="1"/>
</dbReference>
<dbReference type="GO" id="GO:0030983">
    <property type="term" value="F:mismatched DNA binding"/>
    <property type="evidence" value="ECO:0007669"/>
    <property type="project" value="InterPro"/>
</dbReference>
<evidence type="ECO:0000256" key="5">
    <source>
        <dbReference type="ARBA" id="ARBA00022840"/>
    </source>
</evidence>
<evidence type="ECO:0000256" key="3">
    <source>
        <dbReference type="ARBA" id="ARBA00022741"/>
    </source>
</evidence>
<evidence type="ECO:0000256" key="8">
    <source>
        <dbReference type="ARBA" id="ARBA00024647"/>
    </source>
</evidence>
<dbReference type="Gene3D" id="1.10.1420.10">
    <property type="match status" value="2"/>
</dbReference>
<dbReference type="InterPro" id="IPR036187">
    <property type="entry name" value="DNA_mismatch_repair_MutS_sf"/>
</dbReference>
<dbReference type="OrthoDB" id="9802448at2"/>
<dbReference type="Pfam" id="PF05192">
    <property type="entry name" value="MutS_III"/>
    <property type="match status" value="1"/>
</dbReference>
<evidence type="ECO:0000256" key="6">
    <source>
        <dbReference type="ARBA" id="ARBA00023125"/>
    </source>
</evidence>
<keyword evidence="5 9" id="KW-0067">ATP-binding</keyword>
<dbReference type="Pfam" id="PF05190">
    <property type="entry name" value="MutS_IV"/>
    <property type="match status" value="1"/>
</dbReference>
<dbReference type="GO" id="GO:0140664">
    <property type="term" value="F:ATP-dependent DNA damage sensor activity"/>
    <property type="evidence" value="ECO:0007669"/>
    <property type="project" value="InterPro"/>
</dbReference>
<evidence type="ECO:0000256" key="1">
    <source>
        <dbReference type="ARBA" id="ARBA00006271"/>
    </source>
</evidence>
<dbReference type="RefSeq" id="WP_099150739.1">
    <property type="nucleotide sequence ID" value="NZ_PDUD01000020.1"/>
</dbReference>
<dbReference type="InterPro" id="IPR007860">
    <property type="entry name" value="DNA_mmatch_repair_MutS_con_dom"/>
</dbReference>
<keyword evidence="13" id="KW-1185">Reference proteome</keyword>
<dbReference type="HAMAP" id="MF_00096">
    <property type="entry name" value="MutS"/>
    <property type="match status" value="1"/>
</dbReference>
<comment type="caution">
    <text evidence="12">The sequence shown here is derived from an EMBL/GenBank/DDBJ whole genome shotgun (WGS) entry which is preliminary data.</text>
</comment>
<dbReference type="SUPFAM" id="SSF55271">
    <property type="entry name" value="DNA repair protein MutS, domain I"/>
    <property type="match status" value="1"/>
</dbReference>
<dbReference type="PANTHER" id="PTHR11361">
    <property type="entry name" value="DNA MISMATCH REPAIR PROTEIN MUTS FAMILY MEMBER"/>
    <property type="match status" value="1"/>
</dbReference>
<dbReference type="InterPro" id="IPR000432">
    <property type="entry name" value="DNA_mismatch_repair_MutS_C"/>
</dbReference>
<dbReference type="InterPro" id="IPR017261">
    <property type="entry name" value="DNA_mismatch_repair_MutS/MSH"/>
</dbReference>
<evidence type="ECO:0000313" key="13">
    <source>
        <dbReference type="Proteomes" id="UP000223913"/>
    </source>
</evidence>
<evidence type="ECO:0000256" key="10">
    <source>
        <dbReference type="RuleBase" id="RU003756"/>
    </source>
</evidence>
<reference evidence="12 13" key="1">
    <citation type="submission" date="2017-10" db="EMBL/GenBank/DDBJ databases">
        <title>The draft genome sequence of Lewinella nigricans NBRC 102662.</title>
        <authorList>
            <person name="Wang K."/>
        </authorList>
    </citation>
    <scope>NUCLEOTIDE SEQUENCE [LARGE SCALE GENOMIC DNA]</scope>
    <source>
        <strain evidence="12 13">NBRC 102662</strain>
    </source>
</reference>
<dbReference type="Proteomes" id="UP000223913">
    <property type="component" value="Unassembled WGS sequence"/>
</dbReference>
<dbReference type="FunFam" id="3.40.50.300:FF:000870">
    <property type="entry name" value="MutS protein homolog 4"/>
    <property type="match status" value="1"/>
</dbReference>
<evidence type="ECO:0000256" key="2">
    <source>
        <dbReference type="ARBA" id="ARBA00021982"/>
    </source>
</evidence>
<comment type="similarity">
    <text evidence="1 9 10">Belongs to the DNA mismatch repair MutS family.</text>
</comment>
<evidence type="ECO:0000313" key="12">
    <source>
        <dbReference type="EMBL" id="PHN05649.1"/>
    </source>
</evidence>
<dbReference type="GO" id="GO:0005829">
    <property type="term" value="C:cytosol"/>
    <property type="evidence" value="ECO:0007669"/>
    <property type="project" value="TreeGrafter"/>
</dbReference>
<dbReference type="Gene3D" id="3.40.1170.10">
    <property type="entry name" value="DNA repair protein MutS, domain I"/>
    <property type="match status" value="1"/>
</dbReference>
<feature type="domain" description="DNA mismatch repair proteins mutS family" evidence="11">
    <location>
        <begin position="698"/>
        <end position="714"/>
    </location>
</feature>
<dbReference type="Pfam" id="PF01624">
    <property type="entry name" value="MutS_I"/>
    <property type="match status" value="1"/>
</dbReference>
<dbReference type="Gene3D" id="3.40.50.300">
    <property type="entry name" value="P-loop containing nucleotide triphosphate hydrolases"/>
    <property type="match status" value="1"/>
</dbReference>
<proteinExistence type="inferred from homology"/>
<keyword evidence="6 9" id="KW-0238">DNA-binding</keyword>
<keyword evidence="4 9" id="KW-0227">DNA damage</keyword>